<evidence type="ECO:0000313" key="6">
    <source>
        <dbReference type="Proteomes" id="UP000827889"/>
    </source>
</evidence>
<comment type="similarity">
    <text evidence="1">Belongs to the disease resistance NB-LRR family.</text>
</comment>
<organism evidence="6 7">
    <name type="scientific">Rhodamnia argentea</name>
    <dbReference type="NCBI Taxonomy" id="178133"/>
    <lineage>
        <taxon>Eukaryota</taxon>
        <taxon>Viridiplantae</taxon>
        <taxon>Streptophyta</taxon>
        <taxon>Embryophyta</taxon>
        <taxon>Tracheophyta</taxon>
        <taxon>Spermatophyta</taxon>
        <taxon>Magnoliopsida</taxon>
        <taxon>eudicotyledons</taxon>
        <taxon>Gunneridae</taxon>
        <taxon>Pentapetalae</taxon>
        <taxon>rosids</taxon>
        <taxon>malvids</taxon>
        <taxon>Myrtales</taxon>
        <taxon>Myrtaceae</taxon>
        <taxon>Myrtoideae</taxon>
        <taxon>Myrteae</taxon>
        <taxon>Australasian group</taxon>
        <taxon>Rhodamnia</taxon>
    </lineage>
</organism>
<dbReference type="Gene3D" id="3.40.50.300">
    <property type="entry name" value="P-loop containing nucleotide triphosphate hydrolases"/>
    <property type="match status" value="1"/>
</dbReference>
<evidence type="ECO:0000313" key="7">
    <source>
        <dbReference type="RefSeq" id="XP_048135746.1"/>
    </source>
</evidence>
<dbReference type="InterPro" id="IPR032675">
    <property type="entry name" value="LRR_dom_sf"/>
</dbReference>
<dbReference type="InterPro" id="IPR027417">
    <property type="entry name" value="P-loop_NTPase"/>
</dbReference>
<dbReference type="GeneID" id="115745802"/>
<dbReference type="RefSeq" id="XP_048135746.1">
    <property type="nucleotide sequence ID" value="XM_048279789.1"/>
</dbReference>
<dbReference type="SMART" id="SM00382">
    <property type="entry name" value="AAA"/>
    <property type="match status" value="1"/>
</dbReference>
<dbReference type="InterPro" id="IPR057135">
    <property type="entry name" value="At4g27190-like_LRR"/>
</dbReference>
<keyword evidence="6" id="KW-1185">Reference proteome</keyword>
<dbReference type="PANTHER" id="PTHR33463:SF203">
    <property type="entry name" value="AAA+ ATPASE DOMAIN-CONTAINING PROTEIN"/>
    <property type="match status" value="1"/>
</dbReference>
<dbReference type="Gene3D" id="1.10.8.430">
    <property type="entry name" value="Helical domain of apoptotic protease-activating factors"/>
    <property type="match status" value="1"/>
</dbReference>
<dbReference type="Pfam" id="PF00931">
    <property type="entry name" value="NB-ARC"/>
    <property type="match status" value="1"/>
</dbReference>
<dbReference type="InterPro" id="IPR050905">
    <property type="entry name" value="Plant_NBS-LRR"/>
</dbReference>
<proteinExistence type="inferred from homology"/>
<dbReference type="SUPFAM" id="SSF52540">
    <property type="entry name" value="P-loop containing nucleoside triphosphate hydrolases"/>
    <property type="match status" value="1"/>
</dbReference>
<keyword evidence="4" id="KW-0067">ATP-binding</keyword>
<dbReference type="SUPFAM" id="SSF52058">
    <property type="entry name" value="L domain-like"/>
    <property type="match status" value="1"/>
</dbReference>
<sequence>MTDDIKNLILANSNKEISFSGPARREGNDATASVLSTSMSVKLRDHGVFESRASMIRNIMDALADNSKSVVGVYGMGGVGKSTLLEDVKRILIEERSFDWVAKADVSKNPNIHTIQGDIAACLKLTDIKKEETISARAELLRERLEKEGREKKKVLIILDNLWEKLDLKLVGIPCGHDNKAIGCKLLLTSRDQRLLQREMGCDREFLLGGLDKEEARALFERTVGDKVHDNEFQPWVEAALRRCAGVPFLIVAMGKLLKYAALYEWRDTLKKIEKFNHREINGLIDQMLQWSYDRLEGEAKSLLRLCVVYSVSKPSLENLVRYGFGLGLFQQVSSMEEARDRLHTQIRALQASALLLDSEDIGGFKIHDLVCEFVALVSSRDHHPLLVLEDPVKSLTELPEDKLESCEAMCFPNMKELSQELNCPELRILLLSTKDDSLHIPDSYFNSMRNLMVLNLTSIRLTCSPSPFQFLSNLHTLCFQNCSFEDVAILGNLKGLHILSIVDSEIQRLPKEIGQLVELRSLDLSRCPKLEIIEPGVLQSLTNLEELYLKQSFHHWSAGEQTQPTNASLSELNHMKKLCTLHVSIPDPRVLPDDLYVEKLTKYEIRIGKEWRWWKDCNGSRTLELINLEKIYHNHISIKSFKTLKVVRVEGCDKMEVLFPCSVVRQLPHLEKIEVVDCELMRGIVEADDDRGKLELPKLRVLKLCGLPNIASFFSTGSSPSRSTSDDQVGTQIAFFNGQQVSFPFLESLTIEGLPNLNEIWSDESPLESSNLRSLKVVQCESLSKVISSKSLVKLHKLQTLRINDCSLVQEIFYLEGPSANGDVETLSELTTLELNKLGSLRHIWQENPSGIVSFHKLKEFKLDGCDNLEFIFFPSMVKSLAQPRDLTVANCKKMETIIAEEEGLGMEISKTLTFSMLTNLLLRRLESLKCFSRRKCKISFFCFITKDFRVDRFILEIQMMTFFSSNDKPMTGSREAQSRDRVNSHSAALFGGEVAFPSLAILEVSGLGNPEFLFSPSMVKSLAKLRNLTVSDCKKMEAIITEEEGLGVEISETLSFPMLTNLRLTNLGGLTCFSSEKGWLKSLESLKAKACVSLEVVLELQPLIPLDGQPVALPLKEATVSGLPKLKDLTQLEELEIRECGIAELIEKEGVPVPRILTEVISDKGSKEGHEVAFHHLKCMELDGLIELKCFSSGGCALIFPLLEDVIVNGCPNMKFFFEGPIEAPKLDSPTAAKAKFVRLFEFPELVGKWHNEHNPVNSSWQLKTLVVDKCPSFINAMPFKLMLVLEKMTSLQVRDCKSLEEIFDLEGLESVESTRVLPRLEDLHLINLPKLRQLWNKDLQGMMRFNSLSFLSSLTLYKL</sequence>
<dbReference type="Pfam" id="PF23247">
    <property type="entry name" value="LRR_RPS2"/>
    <property type="match status" value="3"/>
</dbReference>
<evidence type="ECO:0000256" key="4">
    <source>
        <dbReference type="ARBA" id="ARBA00022840"/>
    </source>
</evidence>
<gene>
    <name evidence="7" type="primary">LOC115745802</name>
</gene>
<dbReference type="PANTHER" id="PTHR33463">
    <property type="entry name" value="NB-ARC DOMAIN-CONTAINING PROTEIN-RELATED"/>
    <property type="match status" value="1"/>
</dbReference>
<evidence type="ECO:0000256" key="1">
    <source>
        <dbReference type="ARBA" id="ARBA00008894"/>
    </source>
</evidence>
<reference evidence="7" key="1">
    <citation type="submission" date="2025-08" db="UniProtKB">
        <authorList>
            <consortium name="RefSeq"/>
        </authorList>
    </citation>
    <scope>IDENTIFICATION</scope>
    <source>
        <tissue evidence="7">Leaf</tissue>
    </source>
</reference>
<dbReference type="InterPro" id="IPR003593">
    <property type="entry name" value="AAA+_ATPase"/>
</dbReference>
<dbReference type="InterPro" id="IPR002182">
    <property type="entry name" value="NB-ARC"/>
</dbReference>
<evidence type="ECO:0000256" key="3">
    <source>
        <dbReference type="ARBA" id="ARBA00022821"/>
    </source>
</evidence>
<name>A0ABM3HGL1_9MYRT</name>
<dbReference type="Proteomes" id="UP000827889">
    <property type="component" value="Chromosome 5"/>
</dbReference>
<keyword evidence="2" id="KW-0547">Nucleotide-binding</keyword>
<dbReference type="SUPFAM" id="SSF52047">
    <property type="entry name" value="RNI-like"/>
    <property type="match status" value="3"/>
</dbReference>
<dbReference type="Gene3D" id="3.80.10.10">
    <property type="entry name" value="Ribonuclease Inhibitor"/>
    <property type="match status" value="3"/>
</dbReference>
<dbReference type="PRINTS" id="PR00364">
    <property type="entry name" value="DISEASERSIST"/>
</dbReference>
<evidence type="ECO:0000259" key="5">
    <source>
        <dbReference type="SMART" id="SM00382"/>
    </source>
</evidence>
<protein>
    <submittedName>
        <fullName evidence="7">Disease resistance protein At4g27190-like</fullName>
    </submittedName>
</protein>
<evidence type="ECO:0000256" key="2">
    <source>
        <dbReference type="ARBA" id="ARBA00022741"/>
    </source>
</evidence>
<keyword evidence="3" id="KW-0611">Plant defense</keyword>
<dbReference type="InterPro" id="IPR042197">
    <property type="entry name" value="Apaf_helical"/>
</dbReference>
<feature type="domain" description="AAA+ ATPase" evidence="5">
    <location>
        <begin position="67"/>
        <end position="211"/>
    </location>
</feature>
<accession>A0ABM3HGL1</accession>